<dbReference type="AlphaFoldDB" id="A0A1L8SWD5"/>
<dbReference type="Proteomes" id="UP000183700">
    <property type="component" value="Unassembled WGS sequence"/>
</dbReference>
<gene>
    <name evidence="1" type="ORF">RV00_GL001728</name>
</gene>
<organism evidence="1 2">
    <name type="scientific">Enterococcus devriesei</name>
    <dbReference type="NCBI Taxonomy" id="319970"/>
    <lineage>
        <taxon>Bacteria</taxon>
        <taxon>Bacillati</taxon>
        <taxon>Bacillota</taxon>
        <taxon>Bacilli</taxon>
        <taxon>Lactobacillales</taxon>
        <taxon>Enterococcaceae</taxon>
        <taxon>Enterococcus</taxon>
    </lineage>
</organism>
<keyword evidence="2" id="KW-1185">Reference proteome</keyword>
<accession>A0A1L8SWD5</accession>
<dbReference type="EMBL" id="JXKM01000003">
    <property type="protein sequence ID" value="OJG36369.1"/>
    <property type="molecule type" value="Genomic_DNA"/>
</dbReference>
<dbReference type="STRING" id="319970.RV00_GL001728"/>
<evidence type="ECO:0000313" key="2">
    <source>
        <dbReference type="Proteomes" id="UP000183700"/>
    </source>
</evidence>
<reference evidence="1 2" key="1">
    <citation type="submission" date="2014-12" db="EMBL/GenBank/DDBJ databases">
        <title>Draft genome sequences of 29 type strains of Enterococci.</title>
        <authorList>
            <person name="Zhong Z."/>
            <person name="Sun Z."/>
            <person name="Liu W."/>
            <person name="Zhang W."/>
            <person name="Zhang H."/>
        </authorList>
    </citation>
    <scope>NUCLEOTIDE SEQUENCE [LARGE SCALE GENOMIC DNA]</scope>
    <source>
        <strain evidence="1 2">DSM 22802</strain>
    </source>
</reference>
<sequence length="52" mass="6105">MCAFLDVYPKSEKESLTDKDKKEIKQFITDFKEQLKKGLINMRDTLKDGIHS</sequence>
<protein>
    <submittedName>
        <fullName evidence="1">Uncharacterized protein</fullName>
    </submittedName>
</protein>
<evidence type="ECO:0000313" key="1">
    <source>
        <dbReference type="EMBL" id="OJG36369.1"/>
    </source>
</evidence>
<comment type="caution">
    <text evidence="1">The sequence shown here is derived from an EMBL/GenBank/DDBJ whole genome shotgun (WGS) entry which is preliminary data.</text>
</comment>
<name>A0A1L8SWD5_9ENTE</name>
<proteinExistence type="predicted"/>